<dbReference type="WBParaSite" id="RSKR_0001161900.2">
    <property type="protein sequence ID" value="RSKR_0001161900.2"/>
    <property type="gene ID" value="RSKR_0001161900"/>
</dbReference>
<accession>A0AC35UHX6</accession>
<proteinExistence type="predicted"/>
<protein>
    <submittedName>
        <fullName evidence="2">AK 1</fullName>
    </submittedName>
</protein>
<sequence>MPPTRKEIDLSPLKAANVPIFFILGGPGSGKGTQCEKIVHKYGLTHLSSGDLLRDELKSGSPRAAELLTIMENGQLAPLEMILDLIKEAMVNAVKKGSKGFLIDGYPREVKQGQEFEKEIQEAKSVIYFHVSEATLVKRLLGRAITSGRADDNEVTIKKRLDTFNTATIPVVAYYKNKLVQLEAEGSVESIFAEVCSHLDKVIH</sequence>
<dbReference type="Proteomes" id="UP000095286">
    <property type="component" value="Unplaced"/>
</dbReference>
<name>A0AC35UHX6_9BILA</name>
<evidence type="ECO:0000313" key="2">
    <source>
        <dbReference type="WBParaSite" id="RSKR_0001161900.2"/>
    </source>
</evidence>
<evidence type="ECO:0000313" key="1">
    <source>
        <dbReference type="Proteomes" id="UP000095286"/>
    </source>
</evidence>
<organism evidence="1 2">
    <name type="scientific">Rhabditophanes sp. KR3021</name>
    <dbReference type="NCBI Taxonomy" id="114890"/>
    <lineage>
        <taxon>Eukaryota</taxon>
        <taxon>Metazoa</taxon>
        <taxon>Ecdysozoa</taxon>
        <taxon>Nematoda</taxon>
        <taxon>Chromadorea</taxon>
        <taxon>Rhabditida</taxon>
        <taxon>Tylenchina</taxon>
        <taxon>Panagrolaimomorpha</taxon>
        <taxon>Strongyloidoidea</taxon>
        <taxon>Alloionematidae</taxon>
        <taxon>Rhabditophanes</taxon>
    </lineage>
</organism>
<reference evidence="2" key="1">
    <citation type="submission" date="2016-11" db="UniProtKB">
        <authorList>
            <consortium name="WormBaseParasite"/>
        </authorList>
    </citation>
    <scope>IDENTIFICATION</scope>
    <source>
        <strain evidence="2">KR3021</strain>
    </source>
</reference>